<feature type="transmembrane region" description="Helical" evidence="1">
    <location>
        <begin position="81"/>
        <end position="101"/>
    </location>
</feature>
<feature type="transmembrane region" description="Helical" evidence="1">
    <location>
        <begin position="15"/>
        <end position="35"/>
    </location>
</feature>
<keyword evidence="1" id="KW-1133">Transmembrane helix</keyword>
<evidence type="ECO:0000313" key="3">
    <source>
        <dbReference type="Proteomes" id="UP000000663"/>
    </source>
</evidence>
<keyword evidence="3" id="KW-1185">Reference proteome</keyword>
<dbReference type="STRING" id="351160.RCIX254"/>
<organism evidence="2 3">
    <name type="scientific">Methanocella arvoryzae (strain DSM 22066 / NBRC 105507 / MRE50)</name>
    <dbReference type="NCBI Taxonomy" id="351160"/>
    <lineage>
        <taxon>Archaea</taxon>
        <taxon>Methanobacteriati</taxon>
        <taxon>Methanobacteriota</taxon>
        <taxon>Stenosarchaea group</taxon>
        <taxon>Methanomicrobia</taxon>
        <taxon>Methanocellales</taxon>
        <taxon>Methanocellaceae</taxon>
        <taxon>Methanocella</taxon>
    </lineage>
</organism>
<evidence type="ECO:0000313" key="2">
    <source>
        <dbReference type="EMBL" id="CAJ35724.1"/>
    </source>
</evidence>
<gene>
    <name evidence="2" type="ORF">RCIX254</name>
</gene>
<keyword evidence="1" id="KW-0472">Membrane</keyword>
<proteinExistence type="predicted"/>
<protein>
    <submittedName>
        <fullName evidence="2">Uncharacterized protein</fullName>
    </submittedName>
</protein>
<name>Q0W7B9_METAR</name>
<dbReference type="AlphaFoldDB" id="Q0W7B9"/>
<feature type="transmembrane region" description="Helical" evidence="1">
    <location>
        <begin position="55"/>
        <end position="75"/>
    </location>
</feature>
<keyword evidence="1" id="KW-0812">Transmembrane</keyword>
<dbReference type="KEGG" id="rci:RCIX254"/>
<dbReference type="Proteomes" id="UP000000663">
    <property type="component" value="Chromosome"/>
</dbReference>
<sequence length="114" mass="12844">MYIIMQMIGQVSFDIYNVILIIILAILSIKVKAVIRISRQLWKKTSNYEFVRKALIYSLPVAGLLGVTIPTLFGLLNLTMLGIYLAIPMISAPLIYHFVFVKRADSENIDVIGV</sequence>
<evidence type="ECO:0000256" key="1">
    <source>
        <dbReference type="SAM" id="Phobius"/>
    </source>
</evidence>
<accession>Q0W7B9</accession>
<reference evidence="2 3" key="1">
    <citation type="journal article" date="2006" name="Science">
        <title>Genome of rice cluster I archaea -- the key methane producers in the rice rhizosphere.</title>
        <authorList>
            <person name="Erkel C."/>
            <person name="Kube M."/>
            <person name="Reinhardt R."/>
            <person name="Liesack W."/>
        </authorList>
    </citation>
    <scope>NUCLEOTIDE SEQUENCE [LARGE SCALE GENOMIC DNA]</scope>
    <source>
        <strain evidence="3">DSM 22066 / NBRC 105507 / MRE50</strain>
    </source>
</reference>
<dbReference type="EMBL" id="AM114193">
    <property type="protein sequence ID" value="CAJ35724.1"/>
    <property type="molecule type" value="Genomic_DNA"/>
</dbReference>